<comment type="caution">
    <text evidence="9">The sequence shown here is derived from an EMBL/GenBank/DDBJ whole genome shotgun (WGS) entry which is preliminary data.</text>
</comment>
<dbReference type="Pfam" id="PF00753">
    <property type="entry name" value="Lactamase_B"/>
    <property type="match status" value="1"/>
</dbReference>
<sequence length="879" mass="87009">MSAPAGSRPPEAPGARTDPAARRGDVPGPLDARWVPALLACLTLGIVSDGWEAATRTTVALACLGAAAAAVLLAARAPTPAWIRGAGTAVALAGVAVALMLQHSAVPAAALERTGWADVVREQAAVRVELAVTGAAVETAGTFGPRWSAPVRVRAFGHPARAPEAAVAARLSGPGTVPSALGAAPDSEPAPGGRVVGPPAATVLCVVVTPDTGDGTVFLTAAAAPTPGPCPAADAAHGAASVEDEPPPRREALRAAFRAAAAGTAGTAPELIPGLVLGDRSAQGRPLDAAMKASGLSHLSAVSGANVALLLGFTAVALRSLRVHRAVVIAAGLGLLAVFVVVVGPEPSVLRAAVMGALGAVAVFLGRGRQAFALLAVGGTALLVAVPSLSVEPAFHLSLAATAGIVLAGSWGDRTLHGPLRRVLPDAAARWLSASLAVTLAAHLACQPVLLAMTGELSAYAVLANLVAAPAVAPVTVLGTLAAALVLPAPAVAAALVWLVQWPSAWIGVVAHAAAGLPGALRPWPSGALGVGLGALLTAATLAGFAAVLVLERRRHARVRRVGAGAPLPPERTPALVLLAAVLVAAAVGSVGAVLVPRPPGAAPPDWAVAFCDVGQGDMAVFRSGSRAGVVVDVGREPEAARRCLEDLGVDRVEAVLLTHLHADHAGGLAGVADRAVPGAVRYATRDAAGVGRSGATAGEAPGVAPPAGGARLVTGERGAAGQARWEVLLADARAAEENDASAQLLVTVDAPAGPVTTLVTGDMEEEASGVWAAGRRSDAAGPPSVDVLKVAHHGARNGGTAVPRAVRARLHVVSVGAENTYGHPHPATLDALHRLGPVARTDLHGTIALVAEGPDGAAGAGEIGVYTVRPPSAVRTAP</sequence>
<feature type="transmembrane region" description="Helical" evidence="7">
    <location>
        <begin position="459"/>
        <end position="487"/>
    </location>
</feature>
<dbReference type="NCBIfam" id="TIGR00360">
    <property type="entry name" value="ComEC_N-term"/>
    <property type="match status" value="1"/>
</dbReference>
<evidence type="ECO:0000313" key="9">
    <source>
        <dbReference type="EMBL" id="MBB5848060.1"/>
    </source>
</evidence>
<feature type="transmembrane region" description="Helical" evidence="7">
    <location>
        <begin position="325"/>
        <end position="343"/>
    </location>
</feature>
<feature type="transmembrane region" description="Helical" evidence="7">
    <location>
        <begin position="395"/>
        <end position="411"/>
    </location>
</feature>
<feature type="transmembrane region" description="Helical" evidence="7">
    <location>
        <begin position="349"/>
        <end position="365"/>
    </location>
</feature>
<evidence type="ECO:0000256" key="7">
    <source>
        <dbReference type="SAM" id="Phobius"/>
    </source>
</evidence>
<dbReference type="Pfam" id="PF03772">
    <property type="entry name" value="Competence"/>
    <property type="match status" value="1"/>
</dbReference>
<protein>
    <submittedName>
        <fullName evidence="9">Competence protein ComEC</fullName>
    </submittedName>
</protein>
<evidence type="ECO:0000256" key="4">
    <source>
        <dbReference type="ARBA" id="ARBA00022989"/>
    </source>
</evidence>
<feature type="transmembrane region" description="Helical" evidence="7">
    <location>
        <begin position="372"/>
        <end position="389"/>
    </location>
</feature>
<dbReference type="GO" id="GO:0005886">
    <property type="term" value="C:plasma membrane"/>
    <property type="evidence" value="ECO:0007669"/>
    <property type="project" value="UniProtKB-SubCell"/>
</dbReference>
<dbReference type="PANTHER" id="PTHR30619:SF1">
    <property type="entry name" value="RECOMBINATION PROTEIN 2"/>
    <property type="match status" value="1"/>
</dbReference>
<feature type="domain" description="Metallo-beta-lactamase" evidence="8">
    <location>
        <begin position="616"/>
        <end position="793"/>
    </location>
</feature>
<keyword evidence="2" id="KW-1003">Cell membrane</keyword>
<keyword evidence="4 7" id="KW-1133">Transmembrane helix</keyword>
<dbReference type="InterPro" id="IPR004477">
    <property type="entry name" value="ComEC_N"/>
</dbReference>
<dbReference type="RefSeq" id="WP_184170823.1">
    <property type="nucleotide sequence ID" value="NZ_BAABAG010000005.1"/>
</dbReference>
<dbReference type="EMBL" id="JACHMW010000001">
    <property type="protein sequence ID" value="MBB5848060.1"/>
    <property type="molecule type" value="Genomic_DNA"/>
</dbReference>
<dbReference type="SMART" id="SM00849">
    <property type="entry name" value="Lactamase_B"/>
    <property type="match status" value="1"/>
</dbReference>
<organism evidence="9 10">
    <name type="scientific">Micrococcus endophyticus</name>
    <dbReference type="NCBI Taxonomy" id="455343"/>
    <lineage>
        <taxon>Bacteria</taxon>
        <taxon>Bacillati</taxon>
        <taxon>Actinomycetota</taxon>
        <taxon>Actinomycetes</taxon>
        <taxon>Micrococcales</taxon>
        <taxon>Micrococcaceae</taxon>
        <taxon>Micrococcus</taxon>
    </lineage>
</organism>
<evidence type="ECO:0000256" key="6">
    <source>
        <dbReference type="SAM" id="MobiDB-lite"/>
    </source>
</evidence>
<dbReference type="PANTHER" id="PTHR30619">
    <property type="entry name" value="DNA INTERNALIZATION/COMPETENCE PROTEIN COMEC/REC2"/>
    <property type="match status" value="1"/>
</dbReference>
<dbReference type="InterPro" id="IPR036866">
    <property type="entry name" value="RibonucZ/Hydroxyglut_hydro"/>
</dbReference>
<feature type="transmembrane region" description="Helical" evidence="7">
    <location>
        <begin position="81"/>
        <end position="101"/>
    </location>
</feature>
<evidence type="ECO:0000256" key="5">
    <source>
        <dbReference type="ARBA" id="ARBA00023136"/>
    </source>
</evidence>
<gene>
    <name evidence="9" type="ORF">HDA33_000624</name>
</gene>
<accession>A0A7W9JHK7</accession>
<evidence type="ECO:0000256" key="3">
    <source>
        <dbReference type="ARBA" id="ARBA00022692"/>
    </source>
</evidence>
<proteinExistence type="predicted"/>
<evidence type="ECO:0000313" key="10">
    <source>
        <dbReference type="Proteomes" id="UP000567246"/>
    </source>
</evidence>
<comment type="subcellular location">
    <subcellularLocation>
        <location evidence="1">Cell membrane</location>
        <topology evidence="1">Multi-pass membrane protein</topology>
    </subcellularLocation>
</comment>
<dbReference type="Gene3D" id="3.60.15.10">
    <property type="entry name" value="Ribonuclease Z/Hydroxyacylglutathione hydrolase-like"/>
    <property type="match status" value="1"/>
</dbReference>
<dbReference type="InterPro" id="IPR052159">
    <property type="entry name" value="Competence_DNA_uptake"/>
</dbReference>
<keyword evidence="3 7" id="KW-0812">Transmembrane</keyword>
<dbReference type="SUPFAM" id="SSF56281">
    <property type="entry name" value="Metallo-hydrolase/oxidoreductase"/>
    <property type="match status" value="1"/>
</dbReference>
<evidence type="ECO:0000256" key="2">
    <source>
        <dbReference type="ARBA" id="ARBA00022475"/>
    </source>
</evidence>
<feature type="transmembrane region" description="Helical" evidence="7">
    <location>
        <begin position="527"/>
        <end position="551"/>
    </location>
</feature>
<feature type="transmembrane region" description="Helical" evidence="7">
    <location>
        <begin position="296"/>
        <end position="318"/>
    </location>
</feature>
<evidence type="ECO:0000256" key="1">
    <source>
        <dbReference type="ARBA" id="ARBA00004651"/>
    </source>
</evidence>
<dbReference type="InterPro" id="IPR001279">
    <property type="entry name" value="Metallo-B-lactamas"/>
</dbReference>
<feature type="transmembrane region" description="Helical" evidence="7">
    <location>
        <begin position="494"/>
        <end position="515"/>
    </location>
</feature>
<keyword evidence="5 7" id="KW-0472">Membrane</keyword>
<keyword evidence="10" id="KW-1185">Reference proteome</keyword>
<reference evidence="9 10" key="1">
    <citation type="submission" date="2020-08" db="EMBL/GenBank/DDBJ databases">
        <title>Sequencing the genomes of 1000 actinobacteria strains.</title>
        <authorList>
            <person name="Klenk H.-P."/>
        </authorList>
    </citation>
    <scope>NUCLEOTIDE SEQUENCE [LARGE SCALE GENOMIC DNA]</scope>
    <source>
        <strain evidence="9 10">DSM 17945</strain>
    </source>
</reference>
<evidence type="ECO:0000259" key="8">
    <source>
        <dbReference type="SMART" id="SM00849"/>
    </source>
</evidence>
<name>A0A7W9JHK7_9MICC</name>
<feature type="transmembrane region" description="Helical" evidence="7">
    <location>
        <begin position="575"/>
        <end position="596"/>
    </location>
</feature>
<feature type="region of interest" description="Disordered" evidence="6">
    <location>
        <begin position="1"/>
        <end position="26"/>
    </location>
</feature>
<feature type="transmembrane region" description="Helical" evidence="7">
    <location>
        <begin position="58"/>
        <end position="75"/>
    </location>
</feature>
<feature type="transmembrane region" description="Helical" evidence="7">
    <location>
        <begin position="431"/>
        <end position="453"/>
    </location>
</feature>
<dbReference type="AlphaFoldDB" id="A0A7W9JHK7"/>
<dbReference type="Proteomes" id="UP000567246">
    <property type="component" value="Unassembled WGS sequence"/>
</dbReference>